<sequence>MALKTLEYLRGISPEDCRRLRARGIRHSNQLLHATTLEIDRQRLSAKSGISEARLHELGRQCAMLEISGMEPFLPVVRRLGITGLKQLKRTDPEELQGKILEAVGLMGAPSLTMVQYWVSQSRTIDVMEEPGEGEPAQLESPALLGVPVDAQHPPVVAEGVVS</sequence>
<keyword evidence="3" id="KW-1185">Reference proteome</keyword>
<protein>
    <submittedName>
        <fullName evidence="2">DUF4332 domain-containing protein</fullName>
    </submittedName>
</protein>
<gene>
    <name evidence="2" type="ORF">JF922_15970</name>
</gene>
<dbReference type="Pfam" id="PF14229">
    <property type="entry name" value="DUF4332"/>
    <property type="match status" value="1"/>
</dbReference>
<evidence type="ECO:0000313" key="3">
    <source>
        <dbReference type="Proteomes" id="UP000612893"/>
    </source>
</evidence>
<evidence type="ECO:0000313" key="2">
    <source>
        <dbReference type="EMBL" id="MBJ7599561.1"/>
    </source>
</evidence>
<dbReference type="Proteomes" id="UP000612893">
    <property type="component" value="Unassembled WGS sequence"/>
</dbReference>
<comment type="caution">
    <text evidence="2">The sequence shown here is derived from an EMBL/GenBank/DDBJ whole genome shotgun (WGS) entry which is preliminary data.</text>
</comment>
<evidence type="ECO:0000259" key="1">
    <source>
        <dbReference type="Pfam" id="PF14229"/>
    </source>
</evidence>
<accession>A0A934K0Z9</accession>
<dbReference type="AlphaFoldDB" id="A0A934K0Z9"/>
<name>A0A934K0Z9_9BACT</name>
<dbReference type="InterPro" id="IPR025567">
    <property type="entry name" value="DUF4332"/>
</dbReference>
<proteinExistence type="predicted"/>
<feature type="domain" description="DUF4332" evidence="1">
    <location>
        <begin position="11"/>
        <end position="124"/>
    </location>
</feature>
<dbReference type="RefSeq" id="WP_338203099.1">
    <property type="nucleotide sequence ID" value="NZ_JAEKNR010000157.1"/>
</dbReference>
<reference evidence="2" key="1">
    <citation type="submission" date="2020-10" db="EMBL/GenBank/DDBJ databases">
        <title>Ca. Dormibacterota MAGs.</title>
        <authorList>
            <person name="Montgomery K."/>
        </authorList>
    </citation>
    <scope>NUCLEOTIDE SEQUENCE [LARGE SCALE GENOMIC DNA]</scope>
    <source>
        <strain evidence="2">SC8812_S17_10</strain>
    </source>
</reference>
<organism evidence="2 3">
    <name type="scientific">Candidatus Nephthysia bennettiae</name>
    <dbReference type="NCBI Taxonomy" id="3127016"/>
    <lineage>
        <taxon>Bacteria</taxon>
        <taxon>Bacillati</taxon>
        <taxon>Candidatus Dormiibacterota</taxon>
        <taxon>Candidatus Dormibacteria</taxon>
        <taxon>Candidatus Dormibacterales</taxon>
        <taxon>Candidatus Dormibacteraceae</taxon>
        <taxon>Candidatus Nephthysia</taxon>
    </lineage>
</organism>
<dbReference type="EMBL" id="JAEKNR010000157">
    <property type="protein sequence ID" value="MBJ7599561.1"/>
    <property type="molecule type" value="Genomic_DNA"/>
</dbReference>